<dbReference type="OrthoDB" id="9789238at2"/>
<name>A0A2D2DHY9_9BURK</name>
<dbReference type="SUPFAM" id="SSF55785">
    <property type="entry name" value="PYP-like sensor domain (PAS domain)"/>
    <property type="match status" value="1"/>
</dbReference>
<evidence type="ECO:0000256" key="4">
    <source>
        <dbReference type="ARBA" id="ARBA00022679"/>
    </source>
</evidence>
<comment type="function">
    <text evidence="11">Member of the two-component regulatory system NtrB/NtrC, which controls expression of the nitrogen-regulated (ntr) genes in response to nitrogen limitation. Under conditions of nitrogen limitation, NtrB autophosphorylates and transfers the phosphoryl group to NtrC. In the presence of nitrogen, acts as a phosphatase that dephosphorylates and inactivates NtrC.</text>
</comment>
<dbReference type="GO" id="GO:0016787">
    <property type="term" value="F:hydrolase activity"/>
    <property type="evidence" value="ECO:0007669"/>
    <property type="project" value="UniProtKB-KW"/>
</dbReference>
<dbReference type="Pfam" id="PF02518">
    <property type="entry name" value="HATPase_c"/>
    <property type="match status" value="1"/>
</dbReference>
<dbReference type="CDD" id="cd00130">
    <property type="entry name" value="PAS"/>
    <property type="match status" value="1"/>
</dbReference>
<sequence length="369" mass="40829">MTPVLTPALPPAAPGVARREALAGLDLLASAVLLVDADGTITFANAAAENLLESSLRALQRQQLHTLFLNAEELLNLCAQALAHKYSDLRQDLTLERSGRDPLHVHSIVSEAGESGIVIELRENVQQLKLDREERILDQSQVNKELVRNLAHEIKNPLGGIRGAAQLLELELPARHLTQLREYTQVIIKEADRLQTLVDRLLAPHRRPHIVGDVNIHEVCERVRSLILAEFPLGLSIRRDYDASIPEFRGDKEQLIQTVLNIAHNAAQALSERIVAGDAELVFKTRVARQVTLAKVRYGLALDLHIIDNGPGIPPQIRDRIFYPLVSGREGGSGLGLTLAQTFVQQHMGVIECESRPGFTDFRILLPLP</sequence>
<dbReference type="InterPro" id="IPR036097">
    <property type="entry name" value="HisK_dim/P_sf"/>
</dbReference>
<dbReference type="AlphaFoldDB" id="A0A2D2DHY9"/>
<dbReference type="SMART" id="SM00388">
    <property type="entry name" value="HisKA"/>
    <property type="match status" value="1"/>
</dbReference>
<evidence type="ECO:0000256" key="13">
    <source>
        <dbReference type="ARBA" id="ARBA00042313"/>
    </source>
</evidence>
<evidence type="ECO:0000256" key="14">
    <source>
        <dbReference type="ARBA" id="ARBA00043094"/>
    </source>
</evidence>
<dbReference type="EC" id="2.7.13.3" evidence="2"/>
<dbReference type="PRINTS" id="PR00344">
    <property type="entry name" value="BCTRLSENSOR"/>
</dbReference>
<keyword evidence="5" id="KW-0547">Nucleotide-binding</keyword>
<keyword evidence="8" id="KW-0067">ATP-binding</keyword>
<dbReference type="InterPro" id="IPR013767">
    <property type="entry name" value="PAS_fold"/>
</dbReference>
<dbReference type="Proteomes" id="UP000229897">
    <property type="component" value="Chromosome"/>
</dbReference>
<evidence type="ECO:0000259" key="15">
    <source>
        <dbReference type="PROSITE" id="PS50109"/>
    </source>
</evidence>
<dbReference type="InterPro" id="IPR000014">
    <property type="entry name" value="PAS"/>
</dbReference>
<dbReference type="InterPro" id="IPR005467">
    <property type="entry name" value="His_kinase_dom"/>
</dbReference>
<evidence type="ECO:0000256" key="11">
    <source>
        <dbReference type="ARBA" id="ARBA00037696"/>
    </source>
</evidence>
<gene>
    <name evidence="16" type="ORF">CR152_08705</name>
</gene>
<proteinExistence type="predicted"/>
<dbReference type="KEGG" id="mass:CR152_08705"/>
<feature type="domain" description="Histidine kinase" evidence="15">
    <location>
        <begin position="149"/>
        <end position="369"/>
    </location>
</feature>
<evidence type="ECO:0000256" key="6">
    <source>
        <dbReference type="ARBA" id="ARBA00022777"/>
    </source>
</evidence>
<dbReference type="SUPFAM" id="SSF55874">
    <property type="entry name" value="ATPase domain of HSP90 chaperone/DNA topoisomerase II/histidine kinase"/>
    <property type="match status" value="1"/>
</dbReference>
<dbReference type="InterPro" id="IPR003594">
    <property type="entry name" value="HATPase_dom"/>
</dbReference>
<reference evidence="16" key="1">
    <citation type="submission" date="2017-10" db="EMBL/GenBank/DDBJ databases">
        <title>Massilia psychrophilum sp. nov., a novel purple-pigmented bacterium isolated from Tianshan glacier, Xinjiang Municipality, China.</title>
        <authorList>
            <person name="Wang H."/>
        </authorList>
    </citation>
    <scope>NUCLEOTIDE SEQUENCE [LARGE SCALE GENOMIC DNA]</scope>
    <source>
        <strain evidence="16">B2</strain>
    </source>
</reference>
<keyword evidence="17" id="KW-1185">Reference proteome</keyword>
<evidence type="ECO:0000313" key="17">
    <source>
        <dbReference type="Proteomes" id="UP000229897"/>
    </source>
</evidence>
<keyword evidence="7" id="KW-0378">Hydrolase</keyword>
<keyword evidence="6 16" id="KW-0418">Kinase</keyword>
<evidence type="ECO:0000256" key="8">
    <source>
        <dbReference type="ARBA" id="ARBA00022840"/>
    </source>
</evidence>
<dbReference type="InterPro" id="IPR036890">
    <property type="entry name" value="HATPase_C_sf"/>
</dbReference>
<evidence type="ECO:0000313" key="16">
    <source>
        <dbReference type="EMBL" id="ATQ74589.1"/>
    </source>
</evidence>
<evidence type="ECO:0000256" key="7">
    <source>
        <dbReference type="ARBA" id="ARBA00022801"/>
    </source>
</evidence>
<dbReference type="InterPro" id="IPR035965">
    <property type="entry name" value="PAS-like_dom_sf"/>
</dbReference>
<dbReference type="GO" id="GO:0005524">
    <property type="term" value="F:ATP binding"/>
    <property type="evidence" value="ECO:0007669"/>
    <property type="project" value="UniProtKB-KW"/>
</dbReference>
<organism evidence="16 17">
    <name type="scientific">Massilia violaceinigra</name>
    <dbReference type="NCBI Taxonomy" id="2045208"/>
    <lineage>
        <taxon>Bacteria</taxon>
        <taxon>Pseudomonadati</taxon>
        <taxon>Pseudomonadota</taxon>
        <taxon>Betaproteobacteria</taxon>
        <taxon>Burkholderiales</taxon>
        <taxon>Oxalobacteraceae</taxon>
        <taxon>Telluria group</taxon>
        <taxon>Massilia</taxon>
    </lineage>
</organism>
<dbReference type="NCBIfam" id="NF008293">
    <property type="entry name" value="PRK11073.1"/>
    <property type="match status" value="1"/>
</dbReference>
<evidence type="ECO:0000256" key="3">
    <source>
        <dbReference type="ARBA" id="ARBA00022553"/>
    </source>
</evidence>
<evidence type="ECO:0000256" key="9">
    <source>
        <dbReference type="ARBA" id="ARBA00023012"/>
    </source>
</evidence>
<evidence type="ECO:0000256" key="10">
    <source>
        <dbReference type="ARBA" id="ARBA00023231"/>
    </source>
</evidence>
<dbReference type="SUPFAM" id="SSF47384">
    <property type="entry name" value="Homodimeric domain of signal transducing histidine kinase"/>
    <property type="match status" value="1"/>
</dbReference>
<dbReference type="InterPro" id="IPR004358">
    <property type="entry name" value="Sig_transdc_His_kin-like_C"/>
</dbReference>
<keyword evidence="4" id="KW-0808">Transferase</keyword>
<dbReference type="SMART" id="SM00091">
    <property type="entry name" value="PAS"/>
    <property type="match status" value="1"/>
</dbReference>
<dbReference type="PROSITE" id="PS50109">
    <property type="entry name" value="HIS_KIN"/>
    <property type="match status" value="1"/>
</dbReference>
<dbReference type="SMART" id="SM00387">
    <property type="entry name" value="HATPase_c"/>
    <property type="match status" value="1"/>
</dbReference>
<dbReference type="Pfam" id="PF00512">
    <property type="entry name" value="HisKA"/>
    <property type="match status" value="1"/>
</dbReference>
<protein>
    <recommendedName>
        <fullName evidence="12">Sensory histidine kinase/phosphatase NtrB</fullName>
        <ecNumber evidence="2">2.7.13.3</ecNumber>
    </recommendedName>
    <alternativeName>
        <fullName evidence="13">Nitrogen regulation protein NR(II)</fullName>
    </alternativeName>
    <alternativeName>
        <fullName evidence="14">Nitrogen regulator II</fullName>
    </alternativeName>
</protein>
<keyword evidence="9" id="KW-0902">Two-component regulatory system</keyword>
<evidence type="ECO:0000256" key="1">
    <source>
        <dbReference type="ARBA" id="ARBA00000085"/>
    </source>
</evidence>
<evidence type="ECO:0000256" key="2">
    <source>
        <dbReference type="ARBA" id="ARBA00012438"/>
    </source>
</evidence>
<dbReference type="CDD" id="cd00082">
    <property type="entry name" value="HisKA"/>
    <property type="match status" value="1"/>
</dbReference>
<dbReference type="GO" id="GO:0006355">
    <property type="term" value="P:regulation of DNA-templated transcription"/>
    <property type="evidence" value="ECO:0007669"/>
    <property type="project" value="InterPro"/>
</dbReference>
<dbReference type="InterPro" id="IPR003661">
    <property type="entry name" value="HisK_dim/P_dom"/>
</dbReference>
<keyword evidence="3" id="KW-0597">Phosphoprotein</keyword>
<dbReference type="RefSeq" id="WP_099874564.1">
    <property type="nucleotide sequence ID" value="NZ_CP024608.1"/>
</dbReference>
<dbReference type="Gene3D" id="3.30.450.20">
    <property type="entry name" value="PAS domain"/>
    <property type="match status" value="1"/>
</dbReference>
<dbReference type="Gene3D" id="1.10.287.130">
    <property type="match status" value="1"/>
</dbReference>
<accession>A0A2D2DHY9</accession>
<dbReference type="EMBL" id="CP024608">
    <property type="protein sequence ID" value="ATQ74589.1"/>
    <property type="molecule type" value="Genomic_DNA"/>
</dbReference>
<dbReference type="Pfam" id="PF00989">
    <property type="entry name" value="PAS"/>
    <property type="match status" value="1"/>
</dbReference>
<evidence type="ECO:0000256" key="5">
    <source>
        <dbReference type="ARBA" id="ARBA00022741"/>
    </source>
</evidence>
<dbReference type="PANTHER" id="PTHR43065">
    <property type="entry name" value="SENSOR HISTIDINE KINASE"/>
    <property type="match status" value="1"/>
</dbReference>
<dbReference type="Gene3D" id="3.30.565.10">
    <property type="entry name" value="Histidine kinase-like ATPase, C-terminal domain"/>
    <property type="match status" value="1"/>
</dbReference>
<dbReference type="PANTHER" id="PTHR43065:SF16">
    <property type="entry name" value="SENSORY HISTIDINE KINASE_PHOSPHATASE NTRB"/>
    <property type="match status" value="1"/>
</dbReference>
<dbReference type="GO" id="GO:0000155">
    <property type="term" value="F:phosphorelay sensor kinase activity"/>
    <property type="evidence" value="ECO:0007669"/>
    <property type="project" value="InterPro"/>
</dbReference>
<evidence type="ECO:0000256" key="12">
    <source>
        <dbReference type="ARBA" id="ARBA00039567"/>
    </source>
</evidence>
<keyword evidence="10" id="KW-0535">Nitrogen fixation</keyword>
<comment type="catalytic activity">
    <reaction evidence="1">
        <text>ATP + protein L-histidine = ADP + protein N-phospho-L-histidine.</text>
        <dbReference type="EC" id="2.7.13.3"/>
    </reaction>
</comment>